<dbReference type="SUPFAM" id="SSF56112">
    <property type="entry name" value="Protein kinase-like (PK-like)"/>
    <property type="match status" value="1"/>
</dbReference>
<evidence type="ECO:0000256" key="4">
    <source>
        <dbReference type="ARBA" id="ARBA00022777"/>
    </source>
</evidence>
<organism evidence="7 8">
    <name type="scientific">Crocodylus porosus</name>
    <name type="common">Saltwater crocodile</name>
    <name type="synonym">Estuarine crocodile</name>
    <dbReference type="NCBI Taxonomy" id="8502"/>
    <lineage>
        <taxon>Eukaryota</taxon>
        <taxon>Metazoa</taxon>
        <taxon>Chordata</taxon>
        <taxon>Craniata</taxon>
        <taxon>Vertebrata</taxon>
        <taxon>Euteleostomi</taxon>
        <taxon>Archelosauria</taxon>
        <taxon>Archosauria</taxon>
        <taxon>Crocodylia</taxon>
        <taxon>Longirostres</taxon>
        <taxon>Crocodylidae</taxon>
        <taxon>Crocodylus</taxon>
    </lineage>
</organism>
<sequence>MRGIDLPPPTPLPPPCLSNLPAGGSSPRCRLCSMVPCGCMQHSSLFHLLIVHYQKIIHRDIKPSNLLLGDDGHVKIADFGVSNQFEGSDAQLSSTAGTPAFMAPEAISDSGKSFSGKVGQCWSVENCWFVFQCPFIDEYILALHNKIKNKPVEFPEEPQTSEELKDLILKMLDKNPERRIMVPEIKLHPWITKLGEDPLPLEEDHCTVVEVTEEEVKNSVKTIPSLPTVVSTNWSFPGVRASAFESSTGMGSFQCIV</sequence>
<evidence type="ECO:0000259" key="6">
    <source>
        <dbReference type="PROSITE" id="PS50011"/>
    </source>
</evidence>
<dbReference type="Proteomes" id="UP000594220">
    <property type="component" value="Unplaced"/>
</dbReference>
<evidence type="ECO:0000313" key="7">
    <source>
        <dbReference type="Ensembl" id="ENSCPRP00005008797.1"/>
    </source>
</evidence>
<dbReference type="GO" id="GO:0005524">
    <property type="term" value="F:ATP binding"/>
    <property type="evidence" value="ECO:0007669"/>
    <property type="project" value="UniProtKB-KW"/>
</dbReference>
<keyword evidence="3" id="KW-0547">Nucleotide-binding</keyword>
<keyword evidence="4" id="KW-0418">Kinase</keyword>
<keyword evidence="5" id="KW-0067">ATP-binding</keyword>
<reference evidence="7" key="2">
    <citation type="submission" date="2025-09" db="UniProtKB">
        <authorList>
            <consortium name="Ensembl"/>
        </authorList>
    </citation>
    <scope>IDENTIFICATION</scope>
</reference>
<name>A0A7M4EGM7_CROPO</name>
<accession>A0A7M4EGM7</accession>
<dbReference type="InterPro" id="IPR000719">
    <property type="entry name" value="Prot_kinase_dom"/>
</dbReference>
<dbReference type="Pfam" id="PF00069">
    <property type="entry name" value="Pkinase"/>
    <property type="match status" value="1"/>
</dbReference>
<evidence type="ECO:0000256" key="1">
    <source>
        <dbReference type="ARBA" id="ARBA00022527"/>
    </source>
</evidence>
<keyword evidence="1" id="KW-0723">Serine/threonine-protein kinase</keyword>
<dbReference type="Ensembl" id="ENSCPRT00005010358.1">
    <property type="protein sequence ID" value="ENSCPRP00005008797.1"/>
    <property type="gene ID" value="ENSCPRG00005006293.1"/>
</dbReference>
<evidence type="ECO:0000256" key="2">
    <source>
        <dbReference type="ARBA" id="ARBA00022679"/>
    </source>
</evidence>
<dbReference type="AlphaFoldDB" id="A0A7M4EGM7"/>
<evidence type="ECO:0000256" key="3">
    <source>
        <dbReference type="ARBA" id="ARBA00022741"/>
    </source>
</evidence>
<proteinExistence type="predicted"/>
<reference evidence="7" key="1">
    <citation type="submission" date="2025-08" db="UniProtKB">
        <authorList>
            <consortium name="Ensembl"/>
        </authorList>
    </citation>
    <scope>IDENTIFICATION</scope>
</reference>
<dbReference type="InterPro" id="IPR011009">
    <property type="entry name" value="Kinase-like_dom_sf"/>
</dbReference>
<gene>
    <name evidence="7" type="primary">CAMKK1</name>
</gene>
<dbReference type="PANTHER" id="PTHR43895">
    <property type="entry name" value="CALCIUM/CALMODULIN-DEPENDENT PROTEIN KINASE KINASE-RELATED"/>
    <property type="match status" value="1"/>
</dbReference>
<feature type="domain" description="Protein kinase" evidence="6">
    <location>
        <begin position="1"/>
        <end position="191"/>
    </location>
</feature>
<dbReference type="GeneTree" id="ENSGT00940000154890"/>
<evidence type="ECO:0000256" key="5">
    <source>
        <dbReference type="ARBA" id="ARBA00022840"/>
    </source>
</evidence>
<keyword evidence="8" id="KW-1185">Reference proteome</keyword>
<evidence type="ECO:0000313" key="8">
    <source>
        <dbReference type="Proteomes" id="UP000594220"/>
    </source>
</evidence>
<dbReference type="PROSITE" id="PS50011">
    <property type="entry name" value="PROTEIN_KINASE_DOM"/>
    <property type="match status" value="1"/>
</dbReference>
<dbReference type="PROSITE" id="PS00108">
    <property type="entry name" value="PROTEIN_KINASE_ST"/>
    <property type="match status" value="1"/>
</dbReference>
<dbReference type="InterPro" id="IPR008271">
    <property type="entry name" value="Ser/Thr_kinase_AS"/>
</dbReference>
<dbReference type="PANTHER" id="PTHR43895:SF26">
    <property type="entry name" value="CALCIUM_CALMODULIN DEPENDENT PROTEIN KINASE KINASE 1"/>
    <property type="match status" value="1"/>
</dbReference>
<protein>
    <submittedName>
        <fullName evidence="7">Calcium/calmodulin dependent protein kinase kinase 1</fullName>
    </submittedName>
</protein>
<dbReference type="GO" id="GO:0004674">
    <property type="term" value="F:protein serine/threonine kinase activity"/>
    <property type="evidence" value="ECO:0007669"/>
    <property type="project" value="UniProtKB-KW"/>
</dbReference>
<dbReference type="SMART" id="SM00220">
    <property type="entry name" value="S_TKc"/>
    <property type="match status" value="1"/>
</dbReference>
<dbReference type="Gene3D" id="1.10.510.10">
    <property type="entry name" value="Transferase(Phosphotransferase) domain 1"/>
    <property type="match status" value="1"/>
</dbReference>
<dbReference type="GO" id="GO:0061762">
    <property type="term" value="P:CAMKK-AMPK signaling cascade"/>
    <property type="evidence" value="ECO:0007669"/>
    <property type="project" value="TreeGrafter"/>
</dbReference>
<dbReference type="OMA" id="YSCENCA"/>
<keyword evidence="2" id="KW-0808">Transferase</keyword>